<evidence type="ECO:0000313" key="4">
    <source>
        <dbReference type="Proteomes" id="UP001589693"/>
    </source>
</evidence>
<reference evidence="3 4" key="1">
    <citation type="submission" date="2024-09" db="EMBL/GenBank/DDBJ databases">
        <authorList>
            <person name="Sun Q."/>
            <person name="Mori K."/>
        </authorList>
    </citation>
    <scope>NUCLEOTIDE SEQUENCE [LARGE SCALE GENOMIC DNA]</scope>
    <source>
        <strain evidence="3 4">TBRC 7907</strain>
    </source>
</reference>
<sequence>MYVNLEPRHPAEPTSQGREPAQRHPTTWLAFFWDLAGDRNRLTGLAFLAVVVGVVGFFLDSWAYPVAAVATPVMCAYIRRRQGKASNENKSS</sequence>
<comment type="caution">
    <text evidence="3">The sequence shown here is derived from an EMBL/GenBank/DDBJ whole genome shotgun (WGS) entry which is preliminary data.</text>
</comment>
<evidence type="ECO:0000256" key="1">
    <source>
        <dbReference type="SAM" id="MobiDB-lite"/>
    </source>
</evidence>
<feature type="region of interest" description="Disordered" evidence="1">
    <location>
        <begin position="1"/>
        <end position="23"/>
    </location>
</feature>
<dbReference type="Proteomes" id="UP001589693">
    <property type="component" value="Unassembled WGS sequence"/>
</dbReference>
<proteinExistence type="predicted"/>
<keyword evidence="2" id="KW-0812">Transmembrane</keyword>
<organism evidence="3 4">
    <name type="scientific">Allokutzneria oryzae</name>
    <dbReference type="NCBI Taxonomy" id="1378989"/>
    <lineage>
        <taxon>Bacteria</taxon>
        <taxon>Bacillati</taxon>
        <taxon>Actinomycetota</taxon>
        <taxon>Actinomycetes</taxon>
        <taxon>Pseudonocardiales</taxon>
        <taxon>Pseudonocardiaceae</taxon>
        <taxon>Allokutzneria</taxon>
    </lineage>
</organism>
<name>A0ABV6A9M5_9PSEU</name>
<gene>
    <name evidence="3" type="ORF">ACFFQA_35960</name>
</gene>
<dbReference type="RefSeq" id="WP_377862247.1">
    <property type="nucleotide sequence ID" value="NZ_JBHLZU010000033.1"/>
</dbReference>
<feature type="transmembrane region" description="Helical" evidence="2">
    <location>
        <begin position="45"/>
        <end position="78"/>
    </location>
</feature>
<keyword evidence="4" id="KW-1185">Reference proteome</keyword>
<evidence type="ECO:0000256" key="2">
    <source>
        <dbReference type="SAM" id="Phobius"/>
    </source>
</evidence>
<protein>
    <recommendedName>
        <fullName evidence="5">DUF1275 domain-containing protein</fullName>
    </recommendedName>
</protein>
<accession>A0ABV6A9M5</accession>
<evidence type="ECO:0000313" key="3">
    <source>
        <dbReference type="EMBL" id="MFB9909360.1"/>
    </source>
</evidence>
<feature type="compositionally biased region" description="Basic and acidic residues" evidence="1">
    <location>
        <begin position="1"/>
        <end position="11"/>
    </location>
</feature>
<evidence type="ECO:0008006" key="5">
    <source>
        <dbReference type="Google" id="ProtNLM"/>
    </source>
</evidence>
<dbReference type="EMBL" id="JBHLZU010000033">
    <property type="protein sequence ID" value="MFB9909360.1"/>
    <property type="molecule type" value="Genomic_DNA"/>
</dbReference>
<keyword evidence="2" id="KW-1133">Transmembrane helix</keyword>
<keyword evidence="2" id="KW-0472">Membrane</keyword>